<reference evidence="2 3" key="1">
    <citation type="submission" date="2018-12" db="EMBL/GenBank/DDBJ databases">
        <title>Sequencing of bacterial isolates from soil warming experiment in Harvard Forest, Massachusetts, USA.</title>
        <authorList>
            <person name="Deangelis K."/>
        </authorList>
    </citation>
    <scope>NUCLEOTIDE SEQUENCE [LARGE SCALE GENOMIC DNA]</scope>
    <source>
        <strain evidence="2 3">EB153</strain>
    </source>
</reference>
<dbReference type="AlphaFoldDB" id="A0A428MHL7"/>
<accession>A0A428MHL7</accession>
<evidence type="ECO:0000256" key="1">
    <source>
        <dbReference type="SAM" id="MobiDB-lite"/>
    </source>
</evidence>
<name>A0A428MHL7_9BACT</name>
<organism evidence="2 3">
    <name type="scientific">Edaphobacter aggregans</name>
    <dbReference type="NCBI Taxonomy" id="570835"/>
    <lineage>
        <taxon>Bacteria</taxon>
        <taxon>Pseudomonadati</taxon>
        <taxon>Acidobacteriota</taxon>
        <taxon>Terriglobia</taxon>
        <taxon>Terriglobales</taxon>
        <taxon>Acidobacteriaceae</taxon>
        <taxon>Edaphobacter</taxon>
    </lineage>
</organism>
<gene>
    <name evidence="2" type="ORF">EDE15_1927</name>
</gene>
<sequence>MPISGLPTIHSEQFDKLSVSKETACSGEGKIGKIDGLRNGSGSPNRDAEKSVSSGATY</sequence>
<comment type="caution">
    <text evidence="2">The sequence shown here is derived from an EMBL/GenBank/DDBJ whole genome shotgun (WGS) entry which is preliminary data.</text>
</comment>
<proteinExistence type="predicted"/>
<feature type="region of interest" description="Disordered" evidence="1">
    <location>
        <begin position="28"/>
        <end position="58"/>
    </location>
</feature>
<dbReference type="Proteomes" id="UP000269669">
    <property type="component" value="Unassembled WGS sequence"/>
</dbReference>
<evidence type="ECO:0000313" key="3">
    <source>
        <dbReference type="Proteomes" id="UP000269669"/>
    </source>
</evidence>
<evidence type="ECO:0000313" key="2">
    <source>
        <dbReference type="EMBL" id="RSL16414.1"/>
    </source>
</evidence>
<keyword evidence="3" id="KW-1185">Reference proteome</keyword>
<protein>
    <submittedName>
        <fullName evidence="2">Uncharacterized protein</fullName>
    </submittedName>
</protein>
<dbReference type="EMBL" id="RSDW01000001">
    <property type="protein sequence ID" value="RSL16414.1"/>
    <property type="molecule type" value="Genomic_DNA"/>
</dbReference>